<evidence type="ECO:0000313" key="3">
    <source>
        <dbReference type="EMBL" id="MBT1586966.1"/>
    </source>
</evidence>
<protein>
    <submittedName>
        <fullName evidence="3">MarR family transcriptional regulator</fullName>
    </submittedName>
</protein>
<dbReference type="PANTHER" id="PTHR33164:SF43">
    <property type="entry name" value="HTH-TYPE TRANSCRIPTIONAL REPRESSOR YETL"/>
    <property type="match status" value="1"/>
</dbReference>
<comment type="caution">
    <text evidence="3">The sequence shown here is derived from an EMBL/GenBank/DDBJ whole genome shotgun (WGS) entry which is preliminary data.</text>
</comment>
<dbReference type="EMBL" id="JAHEWS010000004">
    <property type="protein sequence ID" value="MBT1586966.1"/>
    <property type="molecule type" value="Genomic_DNA"/>
</dbReference>
<evidence type="ECO:0000313" key="4">
    <source>
        <dbReference type="Proteomes" id="UP001519641"/>
    </source>
</evidence>
<dbReference type="Proteomes" id="UP001519641">
    <property type="component" value="Unassembled WGS sequence"/>
</dbReference>
<feature type="domain" description="HTH marR-type" evidence="2">
    <location>
        <begin position="23"/>
        <end position="159"/>
    </location>
</feature>
<dbReference type="InterPro" id="IPR000835">
    <property type="entry name" value="HTH_MarR-typ"/>
</dbReference>
<dbReference type="PANTHER" id="PTHR33164">
    <property type="entry name" value="TRANSCRIPTIONAL REGULATOR, MARR FAMILY"/>
    <property type="match status" value="1"/>
</dbReference>
<accession>A0ABS5VBV0</accession>
<dbReference type="SUPFAM" id="SSF46785">
    <property type="entry name" value="Winged helix' DNA-binding domain"/>
    <property type="match status" value="1"/>
</dbReference>
<dbReference type="InterPro" id="IPR036390">
    <property type="entry name" value="WH_DNA-bd_sf"/>
</dbReference>
<proteinExistence type="predicted"/>
<name>A0ABS5VBV0_9MICO</name>
<organism evidence="3 4">
    <name type="scientific">Curtobacterium aurantiacum</name>
    <dbReference type="NCBI Taxonomy" id="3236919"/>
    <lineage>
        <taxon>Bacteria</taxon>
        <taxon>Bacillati</taxon>
        <taxon>Actinomycetota</taxon>
        <taxon>Actinomycetes</taxon>
        <taxon>Micrococcales</taxon>
        <taxon>Microbacteriaceae</taxon>
        <taxon>Curtobacterium</taxon>
    </lineage>
</organism>
<feature type="compositionally biased region" description="Basic and acidic residues" evidence="1">
    <location>
        <begin position="1"/>
        <end position="19"/>
    </location>
</feature>
<dbReference type="InterPro" id="IPR039422">
    <property type="entry name" value="MarR/SlyA-like"/>
</dbReference>
<evidence type="ECO:0000259" key="2">
    <source>
        <dbReference type="PROSITE" id="PS50995"/>
    </source>
</evidence>
<reference evidence="3 4" key="1">
    <citation type="submission" date="2021-05" db="EMBL/GenBank/DDBJ databases">
        <title>Whole genome sequence of Curtobacterium flaccumfaciens pv. flaccumfaciens strain CFBP 8819.</title>
        <authorList>
            <person name="Osdaghi E."/>
            <person name="Taghouti G."/>
            <person name="Portier P."/>
            <person name="Fazliarab A."/>
            <person name="Taghavi S.M."/>
            <person name="Briand M."/>
            <person name="Le-Saux M."/>
            <person name="Jacques M.-A."/>
        </authorList>
    </citation>
    <scope>NUCLEOTIDE SEQUENCE [LARGE SCALE GENOMIC DNA]</scope>
    <source>
        <strain evidence="3 4">CFBP 8819</strain>
    </source>
</reference>
<dbReference type="RefSeq" id="WP_214529212.1">
    <property type="nucleotide sequence ID" value="NZ_JAHEWO010000007.1"/>
</dbReference>
<dbReference type="InterPro" id="IPR036388">
    <property type="entry name" value="WH-like_DNA-bd_sf"/>
</dbReference>
<gene>
    <name evidence="3" type="ORF">KK097_03960</name>
</gene>
<dbReference type="SMART" id="SM00347">
    <property type="entry name" value="HTH_MARR"/>
    <property type="match status" value="1"/>
</dbReference>
<evidence type="ECO:0000256" key="1">
    <source>
        <dbReference type="SAM" id="MobiDB-lite"/>
    </source>
</evidence>
<dbReference type="Pfam" id="PF12802">
    <property type="entry name" value="MarR_2"/>
    <property type="match status" value="1"/>
</dbReference>
<feature type="region of interest" description="Disordered" evidence="1">
    <location>
        <begin position="1"/>
        <end position="22"/>
    </location>
</feature>
<sequence>MSDEDHPQRGSDVSDRQPRTAEGAAAIASLQALSDSVHEADEQALRTLGMLPVDALALRHLVLAHRDGQLVNATQLARALRLSTAGITKLIDRLVRDGRAERRPNPEDRRSIIITATGSAEQDLARAYGHIHAPLIETIDALSVDEATAVRRFASRLAEALRQELPAPGAP</sequence>
<dbReference type="PROSITE" id="PS50995">
    <property type="entry name" value="HTH_MARR_2"/>
    <property type="match status" value="1"/>
</dbReference>
<dbReference type="Gene3D" id="1.10.10.10">
    <property type="entry name" value="Winged helix-like DNA-binding domain superfamily/Winged helix DNA-binding domain"/>
    <property type="match status" value="1"/>
</dbReference>
<dbReference type="PRINTS" id="PR00598">
    <property type="entry name" value="HTHMARR"/>
</dbReference>
<keyword evidence="4" id="KW-1185">Reference proteome</keyword>